<dbReference type="Gene3D" id="3.30.342.10">
    <property type="entry name" value="DNA Polymerase, chain B, domain 1"/>
    <property type="match status" value="1"/>
</dbReference>
<dbReference type="GO" id="GO:0045004">
    <property type="term" value="P:DNA replication proofreading"/>
    <property type="evidence" value="ECO:0007669"/>
    <property type="project" value="TreeGrafter"/>
</dbReference>
<dbReference type="GO" id="GO:0006297">
    <property type="term" value="P:nucleotide-excision repair, DNA gap filling"/>
    <property type="evidence" value="ECO:0007669"/>
    <property type="project" value="TreeGrafter"/>
</dbReference>
<dbReference type="Pfam" id="PF00136">
    <property type="entry name" value="DNA_pol_B"/>
    <property type="match status" value="1"/>
</dbReference>
<dbReference type="GO" id="GO:0006287">
    <property type="term" value="P:base-excision repair, gap-filling"/>
    <property type="evidence" value="ECO:0007669"/>
    <property type="project" value="TreeGrafter"/>
</dbReference>
<dbReference type="Gene3D" id="3.30.420.10">
    <property type="entry name" value="Ribonuclease H-like superfamily/Ribonuclease H"/>
    <property type="match status" value="2"/>
</dbReference>
<dbReference type="InterPro" id="IPR043502">
    <property type="entry name" value="DNA/RNA_pol_sf"/>
</dbReference>
<evidence type="ECO:0000256" key="6">
    <source>
        <dbReference type="ARBA" id="ARBA00023125"/>
    </source>
</evidence>
<dbReference type="EC" id="2.7.7.7" evidence="2"/>
<protein>
    <recommendedName>
        <fullName evidence="2">DNA-directed DNA polymerase</fullName>
        <ecNumber evidence="2">2.7.7.7</ecNumber>
    </recommendedName>
</protein>
<feature type="domain" description="DNA-directed DNA polymerase family B exonuclease" evidence="10">
    <location>
        <begin position="403"/>
        <end position="596"/>
    </location>
</feature>
<evidence type="ECO:0000259" key="10">
    <source>
        <dbReference type="Pfam" id="PF03104"/>
    </source>
</evidence>
<keyword evidence="4" id="KW-0548">Nucleotidyltransferase</keyword>
<dbReference type="Gene3D" id="1.10.287.690">
    <property type="entry name" value="Helix hairpin bin"/>
    <property type="match status" value="1"/>
</dbReference>
<dbReference type="InterPro" id="IPR006172">
    <property type="entry name" value="DNA-dir_DNA_pol_B"/>
</dbReference>
<organism evidence="11">
    <name type="scientific">viral metagenome</name>
    <dbReference type="NCBI Taxonomy" id="1070528"/>
    <lineage>
        <taxon>unclassified sequences</taxon>
        <taxon>metagenomes</taxon>
        <taxon>organismal metagenomes</taxon>
    </lineage>
</organism>
<evidence type="ECO:0000256" key="1">
    <source>
        <dbReference type="ARBA" id="ARBA00005755"/>
    </source>
</evidence>
<dbReference type="InterPro" id="IPR006134">
    <property type="entry name" value="DNA-dir_DNA_pol_B_multi_dom"/>
</dbReference>
<dbReference type="GO" id="GO:0000166">
    <property type="term" value="F:nucleotide binding"/>
    <property type="evidence" value="ECO:0007669"/>
    <property type="project" value="InterPro"/>
</dbReference>
<dbReference type="EMBL" id="MN739380">
    <property type="protein sequence ID" value="QHT01754.1"/>
    <property type="molecule type" value="Genomic_DNA"/>
</dbReference>
<dbReference type="PANTHER" id="PTHR10322">
    <property type="entry name" value="DNA POLYMERASE CATALYTIC SUBUNIT"/>
    <property type="match status" value="1"/>
</dbReference>
<keyword evidence="6" id="KW-0238">DNA-binding</keyword>
<dbReference type="SUPFAM" id="SSF53098">
    <property type="entry name" value="Ribonuclease H-like"/>
    <property type="match status" value="1"/>
</dbReference>
<dbReference type="GO" id="GO:0003887">
    <property type="term" value="F:DNA-directed DNA polymerase activity"/>
    <property type="evidence" value="ECO:0007669"/>
    <property type="project" value="UniProtKB-KW"/>
</dbReference>
<dbReference type="Pfam" id="PF03104">
    <property type="entry name" value="DNA_pol_B_exo1"/>
    <property type="match status" value="2"/>
</dbReference>
<name>A0A6C0CDV8_9ZZZZ</name>
<dbReference type="PRINTS" id="PR00106">
    <property type="entry name" value="DNAPOLB"/>
</dbReference>
<proteinExistence type="inferred from homology"/>
<feature type="region of interest" description="Disordered" evidence="8">
    <location>
        <begin position="321"/>
        <end position="364"/>
    </location>
</feature>
<sequence length="1298" mass="150282">MTTFKCFKCYDYNVLEENSKGNHYKDNKQFIIQAFGINSSNKTASIFIEKFYPFFYIMVSENWNEQRKNEFMGHMKKLVGNYYEDSIVECVLVKRHKLYGFDNKKLHNFIKISFTNTGAYNKLKKIFYDDKTSKSGQFERTLKEDGYKYDDDIGTTHCYLYEADIPPLLKFFHEKHISPSGWIKIPSNKVRTIANKTTNCSYEYSINYEDIYDYKEKETLVKYNICSFDIEASSSHGDFPIPIKNYKKLATNILENYNSSSENFKLNYDFNNLKREILSAFDLTQDKLSYIQKVYPKNPSITLDELEILIDELTYYNPSKSNNTINSDEVLEGADSESENEDENEDEEEHEAINDGETESQVKYSKRKPKIKAYKKDATLIELIKDNSCEYATKLVKLVEAFSNTNFPPLEGDIITFIGLSFINYTESKPYKRVIIVKGGCKIPDKYLLWAQENSVIVLERCTEKEVLLTFTKIINSENPHIITGYNITGFDFEFMYKRSKELNCVNEFLKLSRNKNEICISNDWRAEYRDKLAKTSASASTSDIQKKDYKDIETNKIVLASGEYNLKFIKMPGRIIIDMCVIFRKEFTLSSNKLDFTSSYFISDSISKIALNNENNSTKIYSKNLTGISVGSFIKFDEQGFSNNLYKKGKKFEIIEINKDEQWFVIEGLEELDLANYKYNWGLAKDDVSPQEIFALANGSDYDRWTVGKYCLADCDNVIWLLLKVDVITDKVEMSNLCDVPLSYLLLRGQGIKLQSYVSKKCGEKNTLMPVVNKQKTGGGYEGAHVFTPKTGIYLEEPVACVDYSSLYPSSIISENLSHDSKVWTKEYDLDNNLIKETGEKSEHGDYSYDNLYDLGYKYIDVKYDTYKYMRPSPKAAEKKVIIGYKICRFAQFPDKDGKAIMPAILEELLAARKATRKLILLEKDDFMKNVLDKRQLSIKVTANSLYGQMGAITSAFYEGDVAASTTAIGRKLLFYGRAIIEECYNDVLVTLDDRTIVKAKAECVYGDTDSVFFKFNLRDPNSDEKIINNQALIYTIELAKKAGNLASQFLKKPHDLEYEKTFWPWILLSKKRYVGILYEENIEKGKLKYMGIVLKRRDNAPLVKDIYGTIVNIIMKEKSIIKSIKFLNESLEKLIAGQYSIEKLLVTKSLRSYYKNPNQIAHKVLAERIGQRDIGNKPSSGDRMYYAYVVNANKKALQGEKIETPDFIIQNNLKLDYAHYISNQIMKPLLQLYALNLENMSEFKKKRGITLQSWYNEIDKLRSKWPEQEKFEKKLEELKCKEIKSLLFDSYLKECK</sequence>
<dbReference type="SMART" id="SM00486">
    <property type="entry name" value="POLBc"/>
    <property type="match status" value="1"/>
</dbReference>
<comment type="catalytic activity">
    <reaction evidence="7">
        <text>DNA(n) + a 2'-deoxyribonucleoside 5'-triphosphate = DNA(n+1) + diphosphate</text>
        <dbReference type="Rhea" id="RHEA:22508"/>
        <dbReference type="Rhea" id="RHEA-COMP:17339"/>
        <dbReference type="Rhea" id="RHEA-COMP:17340"/>
        <dbReference type="ChEBI" id="CHEBI:33019"/>
        <dbReference type="ChEBI" id="CHEBI:61560"/>
        <dbReference type="ChEBI" id="CHEBI:173112"/>
        <dbReference type="EC" id="2.7.7.7"/>
    </reaction>
</comment>
<evidence type="ECO:0000259" key="9">
    <source>
        <dbReference type="Pfam" id="PF00136"/>
    </source>
</evidence>
<dbReference type="InterPro" id="IPR012337">
    <property type="entry name" value="RNaseH-like_sf"/>
</dbReference>
<evidence type="ECO:0000256" key="4">
    <source>
        <dbReference type="ARBA" id="ARBA00022695"/>
    </source>
</evidence>
<reference evidence="11" key="1">
    <citation type="journal article" date="2020" name="Nature">
        <title>Giant virus diversity and host interactions through global metagenomics.</title>
        <authorList>
            <person name="Schulz F."/>
            <person name="Roux S."/>
            <person name="Paez-Espino D."/>
            <person name="Jungbluth S."/>
            <person name="Walsh D.A."/>
            <person name="Denef V.J."/>
            <person name="McMahon K.D."/>
            <person name="Konstantinidis K.T."/>
            <person name="Eloe-Fadrosh E.A."/>
            <person name="Kyrpides N.C."/>
            <person name="Woyke T."/>
        </authorList>
    </citation>
    <scope>NUCLEOTIDE SEQUENCE</scope>
    <source>
        <strain evidence="11">GVMAG-M-3300020523-10</strain>
    </source>
</reference>
<evidence type="ECO:0000256" key="5">
    <source>
        <dbReference type="ARBA" id="ARBA00022932"/>
    </source>
</evidence>
<dbReference type="InterPro" id="IPR050240">
    <property type="entry name" value="DNA_pol_type-B"/>
</dbReference>
<comment type="similarity">
    <text evidence="1">Belongs to the DNA polymerase type-B family.</text>
</comment>
<keyword evidence="3" id="KW-0808">Transferase</keyword>
<dbReference type="InterPro" id="IPR006133">
    <property type="entry name" value="DNA-dir_DNA_pol_B_exonuc"/>
</dbReference>
<evidence type="ECO:0000256" key="8">
    <source>
        <dbReference type="SAM" id="MobiDB-lite"/>
    </source>
</evidence>
<dbReference type="InterPro" id="IPR036397">
    <property type="entry name" value="RNaseH_sf"/>
</dbReference>
<dbReference type="GO" id="GO:0043625">
    <property type="term" value="C:delta DNA polymerase complex"/>
    <property type="evidence" value="ECO:0007669"/>
    <property type="project" value="TreeGrafter"/>
</dbReference>
<dbReference type="PANTHER" id="PTHR10322:SF23">
    <property type="entry name" value="DNA POLYMERASE DELTA CATALYTIC SUBUNIT"/>
    <property type="match status" value="1"/>
</dbReference>
<dbReference type="SUPFAM" id="SSF56672">
    <property type="entry name" value="DNA/RNA polymerases"/>
    <property type="match status" value="1"/>
</dbReference>
<dbReference type="GO" id="GO:0003677">
    <property type="term" value="F:DNA binding"/>
    <property type="evidence" value="ECO:0007669"/>
    <property type="project" value="UniProtKB-KW"/>
</dbReference>
<dbReference type="Gene3D" id="3.90.1600.10">
    <property type="entry name" value="Palm domain of DNA polymerase"/>
    <property type="match status" value="1"/>
</dbReference>
<evidence type="ECO:0000256" key="7">
    <source>
        <dbReference type="ARBA" id="ARBA00049244"/>
    </source>
</evidence>
<feature type="domain" description="DNA-directed DNA polymerase family B multifunctional" evidence="9">
    <location>
        <begin position="741"/>
        <end position="1234"/>
    </location>
</feature>
<dbReference type="InterPro" id="IPR023211">
    <property type="entry name" value="DNA_pol_palm_dom_sf"/>
</dbReference>
<keyword evidence="5" id="KW-0239">DNA-directed DNA polymerase</keyword>
<evidence type="ECO:0000256" key="3">
    <source>
        <dbReference type="ARBA" id="ARBA00022679"/>
    </source>
</evidence>
<evidence type="ECO:0000313" key="11">
    <source>
        <dbReference type="EMBL" id="QHT01754.1"/>
    </source>
</evidence>
<evidence type="ECO:0000256" key="2">
    <source>
        <dbReference type="ARBA" id="ARBA00012417"/>
    </source>
</evidence>
<dbReference type="InterPro" id="IPR042087">
    <property type="entry name" value="DNA_pol_B_thumb"/>
</dbReference>
<accession>A0A6C0CDV8</accession>
<dbReference type="Gene3D" id="1.10.132.60">
    <property type="entry name" value="DNA polymerase family B, C-terminal domain"/>
    <property type="match status" value="1"/>
</dbReference>
<dbReference type="GO" id="GO:0008296">
    <property type="term" value="F:3'-5'-DNA exonuclease activity"/>
    <property type="evidence" value="ECO:0007669"/>
    <property type="project" value="TreeGrafter"/>
</dbReference>
<feature type="domain" description="DNA-directed DNA polymerase family B exonuclease" evidence="10">
    <location>
        <begin position="160"/>
        <end position="244"/>
    </location>
</feature>
<feature type="compositionally biased region" description="Acidic residues" evidence="8">
    <location>
        <begin position="329"/>
        <end position="358"/>
    </location>
</feature>